<sequence length="136" mass="16359">MYRRLTLSHKKILFIFNLAVFYCYKNYLLLGLVESSMQLLMKVIVLLNQLFFFLLPVFLIMTAQLRECAIYFLLYKFGFIVVVFFQFALSFFIIFLVLEHFNFFLLRDINIKPMPVVFLCFFLPVIMFCLFACLFD</sequence>
<evidence type="ECO:0000313" key="3">
    <source>
        <dbReference type="Proteomes" id="UP000271974"/>
    </source>
</evidence>
<feature type="transmembrane region" description="Helical" evidence="1">
    <location>
        <begin position="116"/>
        <end position="135"/>
    </location>
</feature>
<keyword evidence="1" id="KW-0472">Membrane</keyword>
<proteinExistence type="predicted"/>
<feature type="transmembrane region" description="Helical" evidence="1">
    <location>
        <begin position="39"/>
        <end position="61"/>
    </location>
</feature>
<keyword evidence="1" id="KW-1133">Transmembrane helix</keyword>
<keyword evidence="3" id="KW-1185">Reference proteome</keyword>
<comment type="caution">
    <text evidence="2">The sequence shown here is derived from an EMBL/GenBank/DDBJ whole genome shotgun (WGS) entry which is preliminary data.</text>
</comment>
<reference evidence="2 3" key="1">
    <citation type="submission" date="2019-01" db="EMBL/GenBank/DDBJ databases">
        <title>A draft genome assembly of the solar-powered sea slug Elysia chlorotica.</title>
        <authorList>
            <person name="Cai H."/>
            <person name="Li Q."/>
            <person name="Fang X."/>
            <person name="Li J."/>
            <person name="Curtis N.E."/>
            <person name="Altenburger A."/>
            <person name="Shibata T."/>
            <person name="Feng M."/>
            <person name="Maeda T."/>
            <person name="Schwartz J.A."/>
            <person name="Shigenobu S."/>
            <person name="Lundholm N."/>
            <person name="Nishiyama T."/>
            <person name="Yang H."/>
            <person name="Hasebe M."/>
            <person name="Li S."/>
            <person name="Pierce S.K."/>
            <person name="Wang J."/>
        </authorList>
    </citation>
    <scope>NUCLEOTIDE SEQUENCE [LARGE SCALE GENOMIC DNA]</scope>
    <source>
        <strain evidence="2">EC2010</strain>
        <tissue evidence="2">Whole organism of an adult</tissue>
    </source>
</reference>
<keyword evidence="1" id="KW-0812">Transmembrane</keyword>
<name>A0A3S0ZSK1_ELYCH</name>
<dbReference type="AlphaFoldDB" id="A0A3S0ZSK1"/>
<accession>A0A3S0ZSK1</accession>
<evidence type="ECO:0000256" key="1">
    <source>
        <dbReference type="SAM" id="Phobius"/>
    </source>
</evidence>
<evidence type="ECO:0000313" key="2">
    <source>
        <dbReference type="EMBL" id="RUS74226.1"/>
    </source>
</evidence>
<dbReference type="EMBL" id="RQTK01000853">
    <property type="protein sequence ID" value="RUS74226.1"/>
    <property type="molecule type" value="Genomic_DNA"/>
</dbReference>
<feature type="transmembrane region" description="Helical" evidence="1">
    <location>
        <begin position="12"/>
        <end position="33"/>
    </location>
</feature>
<protein>
    <submittedName>
        <fullName evidence="2">Uncharacterized protein</fullName>
    </submittedName>
</protein>
<gene>
    <name evidence="2" type="ORF">EGW08_018015</name>
</gene>
<organism evidence="2 3">
    <name type="scientific">Elysia chlorotica</name>
    <name type="common">Eastern emerald elysia</name>
    <name type="synonym">Sea slug</name>
    <dbReference type="NCBI Taxonomy" id="188477"/>
    <lineage>
        <taxon>Eukaryota</taxon>
        <taxon>Metazoa</taxon>
        <taxon>Spiralia</taxon>
        <taxon>Lophotrochozoa</taxon>
        <taxon>Mollusca</taxon>
        <taxon>Gastropoda</taxon>
        <taxon>Heterobranchia</taxon>
        <taxon>Euthyneura</taxon>
        <taxon>Panpulmonata</taxon>
        <taxon>Sacoglossa</taxon>
        <taxon>Placobranchoidea</taxon>
        <taxon>Plakobranchidae</taxon>
        <taxon>Elysia</taxon>
    </lineage>
</organism>
<dbReference type="Proteomes" id="UP000271974">
    <property type="component" value="Unassembled WGS sequence"/>
</dbReference>
<feature type="transmembrane region" description="Helical" evidence="1">
    <location>
        <begin position="73"/>
        <end position="96"/>
    </location>
</feature>